<dbReference type="RefSeq" id="WP_253872723.1">
    <property type="nucleotide sequence ID" value="NZ_BAABHM010000036.1"/>
</dbReference>
<dbReference type="PANTHER" id="PTHR10000:SF8">
    <property type="entry name" value="HAD SUPERFAMILY HYDROLASE-LIKE, TYPE 3"/>
    <property type="match status" value="1"/>
</dbReference>
<evidence type="ECO:0000313" key="2">
    <source>
        <dbReference type="Proteomes" id="UP001500843"/>
    </source>
</evidence>
<dbReference type="Pfam" id="PF08282">
    <property type="entry name" value="Hydrolase_3"/>
    <property type="match status" value="2"/>
</dbReference>
<proteinExistence type="predicted"/>
<dbReference type="PANTHER" id="PTHR10000">
    <property type="entry name" value="PHOSPHOSERINE PHOSPHATASE"/>
    <property type="match status" value="1"/>
</dbReference>
<dbReference type="InterPro" id="IPR036412">
    <property type="entry name" value="HAD-like_sf"/>
</dbReference>
<dbReference type="InterPro" id="IPR023214">
    <property type="entry name" value="HAD_sf"/>
</dbReference>
<dbReference type="InterPro" id="IPR006379">
    <property type="entry name" value="HAD-SF_hydro_IIB"/>
</dbReference>
<dbReference type="Proteomes" id="UP001500843">
    <property type="component" value="Unassembled WGS sequence"/>
</dbReference>
<reference evidence="2" key="1">
    <citation type="journal article" date="2019" name="Int. J. Syst. Evol. Microbiol.">
        <title>The Global Catalogue of Microorganisms (GCM) 10K type strain sequencing project: providing services to taxonomists for standard genome sequencing and annotation.</title>
        <authorList>
            <consortium name="The Broad Institute Genomics Platform"/>
            <consortium name="The Broad Institute Genome Sequencing Center for Infectious Disease"/>
            <person name="Wu L."/>
            <person name="Ma J."/>
        </authorList>
    </citation>
    <scope>NUCLEOTIDE SEQUENCE [LARGE SCALE GENOMIC DNA]</scope>
    <source>
        <strain evidence="2">JCM 17975</strain>
    </source>
</reference>
<dbReference type="EMBL" id="BAABHM010000036">
    <property type="protein sequence ID" value="GAA4724069.1"/>
    <property type="molecule type" value="Genomic_DNA"/>
</dbReference>
<dbReference type="SUPFAM" id="SSF56784">
    <property type="entry name" value="HAD-like"/>
    <property type="match status" value="1"/>
</dbReference>
<dbReference type="PROSITE" id="PS01229">
    <property type="entry name" value="COF_2"/>
    <property type="match status" value="1"/>
</dbReference>
<dbReference type="Gene3D" id="3.30.1240.10">
    <property type="match status" value="1"/>
</dbReference>
<gene>
    <name evidence="1" type="ORF">GCM10023198_56330</name>
</gene>
<sequence length="289" mass="30229">MTATEPSTQIVRRLVALDIDGTLLVTGQDPTPAVLAGIRAASCVGHELVLATGRSLSGALYAARLLGITDGWIVASNGSVVVRLNRGAYDLVGIHTVDAKAVVQLVSVVRPDLRIAAEIVGVGYHVSQPFPPQELGGEQVEATRLDDLWAEATPRLAIYGAGAQNLVPSIRAGGMTATRTRPDWVDVTPGGVSKATALETIRRDLGIPKSRTVAVGDSENDISMLTWAERGIAMGNASALVRFSANYATKDVEDDGAALILHALAQPDREDLTGETRAGAVTATTVQAH</sequence>
<organism evidence="1 2">
    <name type="scientific">Promicromonospora umidemergens</name>
    <dbReference type="NCBI Taxonomy" id="629679"/>
    <lineage>
        <taxon>Bacteria</taxon>
        <taxon>Bacillati</taxon>
        <taxon>Actinomycetota</taxon>
        <taxon>Actinomycetes</taxon>
        <taxon>Micrococcales</taxon>
        <taxon>Promicromonosporaceae</taxon>
        <taxon>Promicromonospora</taxon>
    </lineage>
</organism>
<comment type="caution">
    <text evidence="1">The sequence shown here is derived from an EMBL/GenBank/DDBJ whole genome shotgun (WGS) entry which is preliminary data.</text>
</comment>
<dbReference type="GO" id="GO:0016787">
    <property type="term" value="F:hydrolase activity"/>
    <property type="evidence" value="ECO:0007669"/>
    <property type="project" value="UniProtKB-KW"/>
</dbReference>
<accession>A0ABP8YDD7</accession>
<dbReference type="NCBIfam" id="TIGR01484">
    <property type="entry name" value="HAD-SF-IIB"/>
    <property type="match status" value="1"/>
</dbReference>
<keyword evidence="1" id="KW-0378">Hydrolase</keyword>
<evidence type="ECO:0000313" key="1">
    <source>
        <dbReference type="EMBL" id="GAA4724069.1"/>
    </source>
</evidence>
<dbReference type="Gene3D" id="3.40.50.1000">
    <property type="entry name" value="HAD superfamily/HAD-like"/>
    <property type="match status" value="1"/>
</dbReference>
<protein>
    <submittedName>
        <fullName evidence="1">HAD family hydrolase</fullName>
    </submittedName>
</protein>
<name>A0ABP8YDD7_9MICO</name>
<keyword evidence="2" id="KW-1185">Reference proteome</keyword>